<proteinExistence type="predicted"/>
<organism evidence="1">
    <name type="scientific">Solanum chacoense</name>
    <name type="common">Chaco potato</name>
    <dbReference type="NCBI Taxonomy" id="4108"/>
    <lineage>
        <taxon>Eukaryota</taxon>
        <taxon>Viridiplantae</taxon>
        <taxon>Streptophyta</taxon>
        <taxon>Embryophyta</taxon>
        <taxon>Tracheophyta</taxon>
        <taxon>Spermatophyta</taxon>
        <taxon>Magnoliopsida</taxon>
        <taxon>eudicotyledons</taxon>
        <taxon>Gunneridae</taxon>
        <taxon>Pentapetalae</taxon>
        <taxon>asterids</taxon>
        <taxon>lamiids</taxon>
        <taxon>Solanales</taxon>
        <taxon>Solanaceae</taxon>
        <taxon>Solanoideae</taxon>
        <taxon>Solaneae</taxon>
        <taxon>Solanum</taxon>
    </lineage>
</organism>
<protein>
    <submittedName>
        <fullName evidence="1">Putative ovule protein</fullName>
    </submittedName>
</protein>
<reference evidence="1" key="1">
    <citation type="submission" date="2015-12" db="EMBL/GenBank/DDBJ databases">
        <title>Gene expression during late stages of embryo sac development: a critical building block for successful pollen-pistil interactions.</title>
        <authorList>
            <person name="Liu Y."/>
            <person name="Joly V."/>
            <person name="Sabar M."/>
            <person name="Matton D.P."/>
        </authorList>
    </citation>
    <scope>NUCLEOTIDE SEQUENCE</scope>
</reference>
<dbReference type="AlphaFoldDB" id="A0A0V0GW95"/>
<accession>A0A0V0GW95</accession>
<dbReference type="EMBL" id="GEDG01029655">
    <property type="protein sequence ID" value="JAP12405.1"/>
    <property type="molecule type" value="Transcribed_RNA"/>
</dbReference>
<name>A0A0V0GW95_SOLCH</name>
<feature type="non-terminal residue" evidence="1">
    <location>
        <position position="1"/>
    </location>
</feature>
<sequence length="65" mass="7623">YFKDCESLDQTLEWKNATHVPSKLWSKCTLRIVNLLKHLNGKNLTHVPSKLESKCILRIVNLLKY</sequence>
<evidence type="ECO:0000313" key="1">
    <source>
        <dbReference type="EMBL" id="JAP12405.1"/>
    </source>
</evidence>